<comment type="similarity">
    <text evidence="1 3">Belongs to the thiolase-like superfamily. Beta-ketoacyl-ACP synthases family.</text>
</comment>
<dbReference type="PROSITE" id="PS52004">
    <property type="entry name" value="KS3_2"/>
    <property type="match status" value="1"/>
</dbReference>
<name>A0AAI8C420_9FLAO</name>
<reference evidence="5 6" key="1">
    <citation type="journal article" date="2016" name="J. Zhejiang Univ. Sci. B">
        <title>Antibiotic resistance mechanisms of Myroides sp.</title>
        <authorList>
            <person name="Hu S."/>
            <person name="Yuan S."/>
            <person name="Qu H."/>
            <person name="Jiang T."/>
            <person name="Zhou Y."/>
            <person name="Wang M."/>
            <person name="Ming D."/>
        </authorList>
    </citation>
    <scope>NUCLEOTIDE SEQUENCE [LARGE SCALE GENOMIC DNA]</scope>
    <source>
        <strain evidence="5 6">PR63039</strain>
    </source>
</reference>
<dbReference type="InterPro" id="IPR000794">
    <property type="entry name" value="Beta-ketoacyl_synthase"/>
</dbReference>
<dbReference type="PANTHER" id="PTHR11712:SF336">
    <property type="entry name" value="3-OXOACYL-[ACYL-CARRIER-PROTEIN] SYNTHASE, MITOCHONDRIAL"/>
    <property type="match status" value="1"/>
</dbReference>
<dbReference type="GO" id="GO:0006633">
    <property type="term" value="P:fatty acid biosynthetic process"/>
    <property type="evidence" value="ECO:0007669"/>
    <property type="project" value="TreeGrafter"/>
</dbReference>
<evidence type="ECO:0000259" key="4">
    <source>
        <dbReference type="PROSITE" id="PS52004"/>
    </source>
</evidence>
<evidence type="ECO:0000256" key="2">
    <source>
        <dbReference type="ARBA" id="ARBA00022679"/>
    </source>
</evidence>
<dbReference type="AlphaFoldDB" id="A0AAI8C420"/>
<dbReference type="PANTHER" id="PTHR11712">
    <property type="entry name" value="POLYKETIDE SYNTHASE-RELATED"/>
    <property type="match status" value="1"/>
</dbReference>
<evidence type="ECO:0000256" key="1">
    <source>
        <dbReference type="ARBA" id="ARBA00008467"/>
    </source>
</evidence>
<dbReference type="Gene3D" id="3.40.47.10">
    <property type="match status" value="2"/>
</dbReference>
<evidence type="ECO:0000313" key="6">
    <source>
        <dbReference type="Proteomes" id="UP000069030"/>
    </source>
</evidence>
<dbReference type="SUPFAM" id="SSF53901">
    <property type="entry name" value="Thiolase-like"/>
    <property type="match status" value="1"/>
</dbReference>
<dbReference type="Pfam" id="PF02801">
    <property type="entry name" value="Ketoacyl-synt_C"/>
    <property type="match status" value="1"/>
</dbReference>
<accession>A0AAI8C420</accession>
<sequence length="374" mass="39925">MKKVYITSTSCLSSVGADKQLTWQGIQEGRSGIKKVKQLGFIEDIYAGQIEDTSIEVQWSKLNISGVYTRLEKMLILALKPIIDKKKPSAKSQLILATTKGNISDLAHTGATGADINVMIQRIADLFGFSTLPIVVCNACVSGILAVSVGKRMIQMGECDDAYILAGDELTPFVVSGFNSFQAMSDEPCRPFDVTRKGVTLGEATAAIHLSSEHKEHTVAFEVIGEASIADANHISGPSRTGEGLYLSIQGALREAGITAEQVDLVSAHGTATNYNDEMESIAFDRCALATTPIHSLKGYFGHTLGAAGLLELVMVIESMLHNQLVVSRGYEVSGVSRVLNMITTKSTLPLNIALKTASGFGGSNTALLIAKRN</sequence>
<organism evidence="5 6">
    <name type="scientific">Myroides odoratimimus</name>
    <dbReference type="NCBI Taxonomy" id="76832"/>
    <lineage>
        <taxon>Bacteria</taxon>
        <taxon>Pseudomonadati</taxon>
        <taxon>Bacteroidota</taxon>
        <taxon>Flavobacteriia</taxon>
        <taxon>Flavobacteriales</taxon>
        <taxon>Flavobacteriaceae</taxon>
        <taxon>Myroides</taxon>
    </lineage>
</organism>
<dbReference type="InterPro" id="IPR016039">
    <property type="entry name" value="Thiolase-like"/>
</dbReference>
<dbReference type="EMBL" id="CP013690">
    <property type="protein sequence ID" value="ALU25620.1"/>
    <property type="molecule type" value="Genomic_DNA"/>
</dbReference>
<dbReference type="SMART" id="SM00825">
    <property type="entry name" value="PKS_KS"/>
    <property type="match status" value="1"/>
</dbReference>
<dbReference type="InterPro" id="IPR020841">
    <property type="entry name" value="PKS_Beta-ketoAc_synthase_dom"/>
</dbReference>
<evidence type="ECO:0000256" key="3">
    <source>
        <dbReference type="RuleBase" id="RU003694"/>
    </source>
</evidence>
<gene>
    <name evidence="5" type="ORF">AS202_05495</name>
</gene>
<protein>
    <submittedName>
        <fullName evidence="5">Beta-ketoacyl synthase</fullName>
    </submittedName>
</protein>
<dbReference type="Pfam" id="PF00109">
    <property type="entry name" value="ketoacyl-synt"/>
    <property type="match status" value="1"/>
</dbReference>
<dbReference type="RefSeq" id="WP_006260478.1">
    <property type="nucleotide sequence ID" value="NZ_CP013690.1"/>
</dbReference>
<dbReference type="InterPro" id="IPR014030">
    <property type="entry name" value="Ketoacyl_synth_N"/>
</dbReference>
<dbReference type="Proteomes" id="UP000069030">
    <property type="component" value="Chromosome"/>
</dbReference>
<dbReference type="GO" id="GO:0004315">
    <property type="term" value="F:3-oxoacyl-[acyl-carrier-protein] synthase activity"/>
    <property type="evidence" value="ECO:0007669"/>
    <property type="project" value="TreeGrafter"/>
</dbReference>
<dbReference type="InterPro" id="IPR014031">
    <property type="entry name" value="Ketoacyl_synth_C"/>
</dbReference>
<dbReference type="KEGG" id="mod:AS202_05495"/>
<keyword evidence="2 3" id="KW-0808">Transferase</keyword>
<proteinExistence type="inferred from homology"/>
<evidence type="ECO:0000313" key="5">
    <source>
        <dbReference type="EMBL" id="ALU25620.1"/>
    </source>
</evidence>
<feature type="domain" description="Ketosynthase family 3 (KS3)" evidence="4">
    <location>
        <begin position="1"/>
        <end position="372"/>
    </location>
</feature>